<evidence type="ECO:0000256" key="1">
    <source>
        <dbReference type="ARBA" id="ARBA00012513"/>
    </source>
</evidence>
<proteinExistence type="predicted"/>
<keyword evidence="6 9" id="KW-0067">ATP-binding</keyword>
<dbReference type="PANTHER" id="PTHR24419:SF18">
    <property type="entry name" value="SERINE_THREONINE-PROTEIN KINASE HASPIN"/>
    <property type="match status" value="1"/>
</dbReference>
<evidence type="ECO:0000256" key="6">
    <source>
        <dbReference type="ARBA" id="ARBA00022840"/>
    </source>
</evidence>
<dbReference type="InterPro" id="IPR017441">
    <property type="entry name" value="Protein_kinase_ATP_BS"/>
</dbReference>
<dbReference type="SMART" id="SM01331">
    <property type="entry name" value="DUF3635"/>
    <property type="match status" value="1"/>
</dbReference>
<sequence length="547" mass="60432">MLSNVRIRDTRRPVLKRGERSGVGTGRLRPKKAGVSPFSQLALANGRVLESGCSPSSPIGDNDVDALSESIKSCSLRNRTPSARPQERTSLLQESPDDHGEEAGDGPSPAALQPVPAGVAVTRAVVRLERRSLQELLAEHTPVTGSGDGGKRTTSDQPTPTPALSTPHSTTRAPRTPITTTPIHHLPPLSFSSPLLTYLSPAHRISLNPRDKVLGLCGQTQPLPLTDFFTQQMVESVHKLGEGTFSEVFGCVSDTGTQLAVKVIPIEGDQLYNDERQTTYEEVLTEMVITKELSQLEAQENASHFTENFLQIHRVTLAQGEYPVFLLKSWDSYAKTHVVENDRPDSFPAEQLYVVMAVENAGSAVESYQFSSVEEAVSVVGQVAGALAVGETALEMEHRDLHLSNILVRKTKQKSFTFRLDNQGFSLPSHGVKATVVDYTLSRVKQDECVSYHDLEQLPWLFEGRGDLQFDVYRDMRKITGGQWEKYHPSTNVMWLAFLATKLSDRALQLRSTARRSWRAALRPIARRISTYPSAHDAFVHLFSSDN</sequence>
<evidence type="ECO:0000256" key="2">
    <source>
        <dbReference type="ARBA" id="ARBA00022527"/>
    </source>
</evidence>
<dbReference type="PANTHER" id="PTHR24419">
    <property type="entry name" value="INTERLEUKIN-1 RECEPTOR-ASSOCIATED KINASE"/>
    <property type="match status" value="1"/>
</dbReference>
<keyword evidence="13" id="KW-1185">Reference proteome</keyword>
<dbReference type="Gene3D" id="1.10.510.10">
    <property type="entry name" value="Transferase(Phosphotransferase) domain 1"/>
    <property type="match status" value="1"/>
</dbReference>
<evidence type="ECO:0000256" key="8">
    <source>
        <dbReference type="ARBA" id="ARBA00048679"/>
    </source>
</evidence>
<comment type="catalytic activity">
    <reaction evidence="8">
        <text>L-seryl-[protein] + ATP = O-phospho-L-seryl-[protein] + ADP + H(+)</text>
        <dbReference type="Rhea" id="RHEA:17989"/>
        <dbReference type="Rhea" id="RHEA-COMP:9863"/>
        <dbReference type="Rhea" id="RHEA-COMP:11604"/>
        <dbReference type="ChEBI" id="CHEBI:15378"/>
        <dbReference type="ChEBI" id="CHEBI:29999"/>
        <dbReference type="ChEBI" id="CHEBI:30616"/>
        <dbReference type="ChEBI" id="CHEBI:83421"/>
        <dbReference type="ChEBI" id="CHEBI:456216"/>
        <dbReference type="EC" id="2.7.11.1"/>
    </reaction>
</comment>
<keyword evidence="2" id="KW-0723">Serine/threonine-protein kinase</keyword>
<dbReference type="Gene3D" id="3.30.200.20">
    <property type="entry name" value="Phosphorylase Kinase, domain 1"/>
    <property type="match status" value="1"/>
</dbReference>
<feature type="region of interest" description="Disordered" evidence="10">
    <location>
        <begin position="1"/>
        <end position="37"/>
    </location>
</feature>
<evidence type="ECO:0000256" key="3">
    <source>
        <dbReference type="ARBA" id="ARBA00022679"/>
    </source>
</evidence>
<evidence type="ECO:0000256" key="7">
    <source>
        <dbReference type="ARBA" id="ARBA00047899"/>
    </source>
</evidence>
<dbReference type="InterPro" id="IPR011009">
    <property type="entry name" value="Kinase-like_dom_sf"/>
</dbReference>
<evidence type="ECO:0000256" key="9">
    <source>
        <dbReference type="PROSITE-ProRule" id="PRU10141"/>
    </source>
</evidence>
<dbReference type="GO" id="GO:0005634">
    <property type="term" value="C:nucleus"/>
    <property type="evidence" value="ECO:0007669"/>
    <property type="project" value="TreeGrafter"/>
</dbReference>
<dbReference type="EMBL" id="CASHTH010003683">
    <property type="protein sequence ID" value="CAI8047885.1"/>
    <property type="molecule type" value="Genomic_DNA"/>
</dbReference>
<dbReference type="InterPro" id="IPR024604">
    <property type="entry name" value="GSG2_C"/>
</dbReference>
<dbReference type="Pfam" id="PF12330">
    <property type="entry name" value="Haspin_kinase"/>
    <property type="match status" value="1"/>
</dbReference>
<name>A0AA35TGH1_GEOBA</name>
<feature type="region of interest" description="Disordered" evidence="10">
    <location>
        <begin position="136"/>
        <end position="175"/>
    </location>
</feature>
<feature type="compositionally biased region" description="Polar residues" evidence="10">
    <location>
        <begin position="76"/>
        <end position="93"/>
    </location>
</feature>
<feature type="compositionally biased region" description="Basic and acidic residues" evidence="10">
    <location>
        <begin position="1"/>
        <end position="20"/>
    </location>
</feature>
<dbReference type="PROSITE" id="PS00107">
    <property type="entry name" value="PROTEIN_KINASE_ATP"/>
    <property type="match status" value="1"/>
</dbReference>
<accession>A0AA35TGH1</accession>
<dbReference type="GO" id="GO:0000278">
    <property type="term" value="P:mitotic cell cycle"/>
    <property type="evidence" value="ECO:0007669"/>
    <property type="project" value="TreeGrafter"/>
</dbReference>
<feature type="compositionally biased region" description="Polar residues" evidence="10">
    <location>
        <begin position="155"/>
        <end position="169"/>
    </location>
</feature>
<dbReference type="Proteomes" id="UP001174909">
    <property type="component" value="Unassembled WGS sequence"/>
</dbReference>
<dbReference type="AlphaFoldDB" id="A0AA35TGH1"/>
<dbReference type="GO" id="GO:0035556">
    <property type="term" value="P:intracellular signal transduction"/>
    <property type="evidence" value="ECO:0007669"/>
    <property type="project" value="TreeGrafter"/>
</dbReference>
<keyword evidence="4 9" id="KW-0547">Nucleotide-binding</keyword>
<evidence type="ECO:0000256" key="10">
    <source>
        <dbReference type="SAM" id="MobiDB-lite"/>
    </source>
</evidence>
<dbReference type="GO" id="GO:0072354">
    <property type="term" value="F:histone H3T3 kinase activity"/>
    <property type="evidence" value="ECO:0007669"/>
    <property type="project" value="TreeGrafter"/>
</dbReference>
<evidence type="ECO:0000256" key="4">
    <source>
        <dbReference type="ARBA" id="ARBA00022741"/>
    </source>
</evidence>
<evidence type="ECO:0000313" key="13">
    <source>
        <dbReference type="Proteomes" id="UP001174909"/>
    </source>
</evidence>
<gene>
    <name evidence="12" type="ORF">GBAR_LOCUS26478</name>
</gene>
<dbReference type="SUPFAM" id="SSF56112">
    <property type="entry name" value="Protein kinase-like (PK-like)"/>
    <property type="match status" value="1"/>
</dbReference>
<keyword evidence="3" id="KW-0808">Transferase</keyword>
<dbReference type="InterPro" id="IPR000719">
    <property type="entry name" value="Prot_kinase_dom"/>
</dbReference>
<evidence type="ECO:0000256" key="5">
    <source>
        <dbReference type="ARBA" id="ARBA00022777"/>
    </source>
</evidence>
<comment type="catalytic activity">
    <reaction evidence="7">
        <text>L-threonyl-[protein] + ATP = O-phospho-L-threonyl-[protein] + ADP + H(+)</text>
        <dbReference type="Rhea" id="RHEA:46608"/>
        <dbReference type="Rhea" id="RHEA-COMP:11060"/>
        <dbReference type="Rhea" id="RHEA-COMP:11605"/>
        <dbReference type="ChEBI" id="CHEBI:15378"/>
        <dbReference type="ChEBI" id="CHEBI:30013"/>
        <dbReference type="ChEBI" id="CHEBI:30616"/>
        <dbReference type="ChEBI" id="CHEBI:61977"/>
        <dbReference type="ChEBI" id="CHEBI:456216"/>
        <dbReference type="EC" id="2.7.11.1"/>
    </reaction>
</comment>
<feature type="binding site" evidence="9">
    <location>
        <position position="262"/>
    </location>
    <ligand>
        <name>ATP</name>
        <dbReference type="ChEBI" id="CHEBI:30616"/>
    </ligand>
</feature>
<feature type="domain" description="Protein kinase" evidence="11">
    <location>
        <begin position="234"/>
        <end position="547"/>
    </location>
</feature>
<organism evidence="12 13">
    <name type="scientific">Geodia barretti</name>
    <name type="common">Barrett's horny sponge</name>
    <dbReference type="NCBI Taxonomy" id="519541"/>
    <lineage>
        <taxon>Eukaryota</taxon>
        <taxon>Metazoa</taxon>
        <taxon>Porifera</taxon>
        <taxon>Demospongiae</taxon>
        <taxon>Heteroscleromorpha</taxon>
        <taxon>Tetractinellida</taxon>
        <taxon>Astrophorina</taxon>
        <taxon>Geodiidae</taxon>
        <taxon>Geodia</taxon>
    </lineage>
</organism>
<reference evidence="12" key="1">
    <citation type="submission" date="2023-03" db="EMBL/GenBank/DDBJ databases">
        <authorList>
            <person name="Steffen K."/>
            <person name="Cardenas P."/>
        </authorList>
    </citation>
    <scope>NUCLEOTIDE SEQUENCE</scope>
</reference>
<dbReference type="GO" id="GO:0005737">
    <property type="term" value="C:cytoplasm"/>
    <property type="evidence" value="ECO:0007669"/>
    <property type="project" value="TreeGrafter"/>
</dbReference>
<feature type="region of interest" description="Disordered" evidence="10">
    <location>
        <begin position="76"/>
        <end position="116"/>
    </location>
</feature>
<dbReference type="EC" id="2.7.11.1" evidence="1"/>
<dbReference type="PROSITE" id="PS50011">
    <property type="entry name" value="PROTEIN_KINASE_DOM"/>
    <property type="match status" value="1"/>
</dbReference>
<comment type="caution">
    <text evidence="12">The sequence shown here is derived from an EMBL/GenBank/DDBJ whole genome shotgun (WGS) entry which is preliminary data.</text>
</comment>
<protein>
    <recommendedName>
        <fullName evidence="1">non-specific serine/threonine protein kinase</fullName>
        <ecNumber evidence="1">2.7.11.1</ecNumber>
    </recommendedName>
</protein>
<dbReference type="GO" id="GO:0005524">
    <property type="term" value="F:ATP binding"/>
    <property type="evidence" value="ECO:0007669"/>
    <property type="project" value="UniProtKB-UniRule"/>
</dbReference>
<keyword evidence="5 12" id="KW-0418">Kinase</keyword>
<evidence type="ECO:0000313" key="12">
    <source>
        <dbReference type="EMBL" id="CAI8047885.1"/>
    </source>
</evidence>
<evidence type="ECO:0000259" key="11">
    <source>
        <dbReference type="PROSITE" id="PS50011"/>
    </source>
</evidence>